<name>A0ABQ4ZJY2_9ASTR</name>
<reference evidence="1" key="1">
    <citation type="journal article" date="2022" name="Int. J. Mol. Sci.">
        <title>Draft Genome of Tanacetum Coccineum: Genomic Comparison of Closely Related Tanacetum-Family Plants.</title>
        <authorList>
            <person name="Yamashiro T."/>
            <person name="Shiraishi A."/>
            <person name="Nakayama K."/>
            <person name="Satake H."/>
        </authorList>
    </citation>
    <scope>NUCLEOTIDE SEQUENCE</scope>
</reference>
<gene>
    <name evidence="1" type="ORF">Tco_0772247</name>
</gene>
<keyword evidence="2" id="KW-1185">Reference proteome</keyword>
<organism evidence="1 2">
    <name type="scientific">Tanacetum coccineum</name>
    <dbReference type="NCBI Taxonomy" id="301880"/>
    <lineage>
        <taxon>Eukaryota</taxon>
        <taxon>Viridiplantae</taxon>
        <taxon>Streptophyta</taxon>
        <taxon>Embryophyta</taxon>
        <taxon>Tracheophyta</taxon>
        <taxon>Spermatophyta</taxon>
        <taxon>Magnoliopsida</taxon>
        <taxon>eudicotyledons</taxon>
        <taxon>Gunneridae</taxon>
        <taxon>Pentapetalae</taxon>
        <taxon>asterids</taxon>
        <taxon>campanulids</taxon>
        <taxon>Asterales</taxon>
        <taxon>Asteraceae</taxon>
        <taxon>Asteroideae</taxon>
        <taxon>Anthemideae</taxon>
        <taxon>Anthemidinae</taxon>
        <taxon>Tanacetum</taxon>
    </lineage>
</organism>
<reference evidence="1" key="2">
    <citation type="submission" date="2022-01" db="EMBL/GenBank/DDBJ databases">
        <authorList>
            <person name="Yamashiro T."/>
            <person name="Shiraishi A."/>
            <person name="Satake H."/>
            <person name="Nakayama K."/>
        </authorList>
    </citation>
    <scope>NUCLEOTIDE SEQUENCE</scope>
</reference>
<dbReference type="EMBL" id="BQNB010011363">
    <property type="protein sequence ID" value="GJS89611.1"/>
    <property type="molecule type" value="Genomic_DNA"/>
</dbReference>
<evidence type="ECO:0008006" key="3">
    <source>
        <dbReference type="Google" id="ProtNLM"/>
    </source>
</evidence>
<comment type="caution">
    <text evidence="1">The sequence shown here is derived from an EMBL/GenBank/DDBJ whole genome shotgun (WGS) entry which is preliminary data.</text>
</comment>
<dbReference type="Proteomes" id="UP001151760">
    <property type="component" value="Unassembled WGS sequence"/>
</dbReference>
<evidence type="ECO:0000313" key="2">
    <source>
        <dbReference type="Proteomes" id="UP001151760"/>
    </source>
</evidence>
<sequence>MTSEVPQTLKYKGEQLISTPLVETAGGAPKLEPRWIADERKAVNLDQCLKSLIISCLPDDLMNYVINCETTKATWEDLTLNHVGPSDVK</sequence>
<protein>
    <recommendedName>
        <fullName evidence="3">Gag-pol polyprotein</fullName>
    </recommendedName>
</protein>
<evidence type="ECO:0000313" key="1">
    <source>
        <dbReference type="EMBL" id="GJS89611.1"/>
    </source>
</evidence>
<proteinExistence type="predicted"/>
<accession>A0ABQ4ZJY2</accession>